<evidence type="ECO:0000256" key="1">
    <source>
        <dbReference type="ARBA" id="ARBA00009481"/>
    </source>
</evidence>
<keyword evidence="3" id="KW-0808">Transferase</keyword>
<evidence type="ECO:0000313" key="5">
    <source>
        <dbReference type="Proteomes" id="UP000027015"/>
    </source>
</evidence>
<dbReference type="EMBL" id="AHPL01000010">
    <property type="protein sequence ID" value="KEC54653.1"/>
    <property type="molecule type" value="Genomic_DNA"/>
</dbReference>
<dbReference type="PANTHER" id="PTHR12526:SF640">
    <property type="entry name" value="COLANIC ACID BIOSYNTHESIS GLYCOSYLTRANSFERASE WCAL-RELATED"/>
    <property type="match status" value="1"/>
</dbReference>
<reference evidence="4 5" key="1">
    <citation type="submission" date="2012-04" db="EMBL/GenBank/DDBJ databases">
        <title>The Genome Sequence of Bartonella koehlerae C-29.</title>
        <authorList>
            <consortium name="The Broad Institute Genome Sequencing Platform"/>
            <consortium name="The Broad Institute Genome Sequencing Center for Infectious Disease"/>
            <person name="Feldgarden M."/>
            <person name="Kirby J."/>
            <person name="Kosoy M."/>
            <person name="Birtles R."/>
            <person name="Probert W.S."/>
            <person name="Chiaraviglio L."/>
            <person name="Walker B."/>
            <person name="Young S.K."/>
            <person name="Zeng Q."/>
            <person name="Gargeya S."/>
            <person name="Fitzgerald M."/>
            <person name="Haas B."/>
            <person name="Abouelleil A."/>
            <person name="Alvarado L."/>
            <person name="Arachchi H.M."/>
            <person name="Berlin A.M."/>
            <person name="Chapman S.B."/>
            <person name="Goldberg J."/>
            <person name="Griggs A."/>
            <person name="Gujja S."/>
            <person name="Hansen M."/>
            <person name="Howarth C."/>
            <person name="Imamovic A."/>
            <person name="Larimer J."/>
            <person name="McCowen C."/>
            <person name="Montmayeur A."/>
            <person name="Murphy C."/>
            <person name="Neiman D."/>
            <person name="Pearson M."/>
            <person name="Priest M."/>
            <person name="Roberts A."/>
            <person name="Saif S."/>
            <person name="Shea T."/>
            <person name="Sisk P."/>
            <person name="Sykes S."/>
            <person name="Wortman J."/>
            <person name="Nusbaum C."/>
            <person name="Birren B."/>
        </authorList>
    </citation>
    <scope>NUCLEOTIDE SEQUENCE [LARGE SCALE GENOMIC DNA]</scope>
    <source>
        <strain evidence="4 5">C-29</strain>
    </source>
</reference>
<gene>
    <name evidence="4" type="ORF">O9A_01267</name>
</gene>
<dbReference type="GO" id="GO:0016757">
    <property type="term" value="F:glycosyltransferase activity"/>
    <property type="evidence" value="ECO:0007669"/>
    <property type="project" value="UniProtKB-KW"/>
</dbReference>
<dbReference type="AlphaFoldDB" id="A0A067WCX4"/>
<dbReference type="PATRIC" id="fig|1134510.3.peg.1426"/>
<protein>
    <submittedName>
        <fullName evidence="4">Uncharacterized protein</fullName>
    </submittedName>
</protein>
<comment type="similarity">
    <text evidence="1">Belongs to the glycosyltransferase group 1 family. Glycosyltransferase 4 subfamily.</text>
</comment>
<dbReference type="Proteomes" id="UP000027015">
    <property type="component" value="Unassembled WGS sequence"/>
</dbReference>
<sequence length="359" mass="40449">MHVSLEEIEVIAPHFKKRLSGITSTVIQLIPLQRKQGIRIATFGFGLPKNLPALAFKDLFGLWKIPVGKPFRIWHARRNIEMLCGIFLRDVLRMKLKLLFTSASQRHHKSFTKWLIRRMDKVIATSVHTGTYLEVPYQVIMHGVDVKRFSPPKTLEDCFSSSGFSGKYAVGCFGRVRYSKGTDLFVDAMIALLPRYPEWTALIAGRTIEQHYYFEKKLRKKIAESGLNDRIVFLGEVLNTPLWYRRLSLYVAPSRIEGFGLTPLEAMASQTAVVASNVGVYKELVVEGTGTVVQAGDGGALTEAIEPYLADLEKTIEAGEKALAHVRTHFPLEKEAAAIGNVYETVFREKTLLSMQKTF</sequence>
<comment type="caution">
    <text evidence="4">The sequence shown here is derived from an EMBL/GenBank/DDBJ whole genome shotgun (WGS) entry which is preliminary data.</text>
</comment>
<dbReference type="SUPFAM" id="SSF53756">
    <property type="entry name" value="UDP-Glycosyltransferase/glycogen phosphorylase"/>
    <property type="match status" value="1"/>
</dbReference>
<proteinExistence type="inferred from homology"/>
<organism evidence="4 5">
    <name type="scientific">Bartonella koehlerae C-29</name>
    <dbReference type="NCBI Taxonomy" id="1134510"/>
    <lineage>
        <taxon>Bacteria</taxon>
        <taxon>Pseudomonadati</taxon>
        <taxon>Pseudomonadota</taxon>
        <taxon>Alphaproteobacteria</taxon>
        <taxon>Hyphomicrobiales</taxon>
        <taxon>Bartonellaceae</taxon>
        <taxon>Bartonella</taxon>
    </lineage>
</organism>
<dbReference type="CDD" id="cd03801">
    <property type="entry name" value="GT4_PimA-like"/>
    <property type="match status" value="1"/>
</dbReference>
<dbReference type="STRING" id="1134510.O9A_01267"/>
<dbReference type="Gene3D" id="3.40.50.2000">
    <property type="entry name" value="Glycogen Phosphorylase B"/>
    <property type="match status" value="2"/>
</dbReference>
<evidence type="ECO:0000313" key="4">
    <source>
        <dbReference type="EMBL" id="KEC54653.1"/>
    </source>
</evidence>
<accession>A0A067WCX4</accession>
<dbReference type="Pfam" id="PF13692">
    <property type="entry name" value="Glyco_trans_1_4"/>
    <property type="match status" value="1"/>
</dbReference>
<dbReference type="HOGENOM" id="CLU_009583_1_0_5"/>
<dbReference type="PANTHER" id="PTHR12526">
    <property type="entry name" value="GLYCOSYLTRANSFERASE"/>
    <property type="match status" value="1"/>
</dbReference>
<evidence type="ECO:0000256" key="3">
    <source>
        <dbReference type="ARBA" id="ARBA00022679"/>
    </source>
</evidence>
<keyword evidence="2" id="KW-0328">Glycosyltransferase</keyword>
<name>A0A067WCX4_9HYPH</name>
<dbReference type="RefSeq" id="WP_034459817.1">
    <property type="nucleotide sequence ID" value="NZ_CADEAH010000004.1"/>
</dbReference>
<dbReference type="eggNOG" id="COG0438">
    <property type="taxonomic scope" value="Bacteria"/>
</dbReference>
<keyword evidence="5" id="KW-1185">Reference proteome</keyword>
<evidence type="ECO:0000256" key="2">
    <source>
        <dbReference type="ARBA" id="ARBA00022676"/>
    </source>
</evidence>
<dbReference type="OrthoDB" id="5490290at2"/>